<evidence type="ECO:0000313" key="3">
    <source>
        <dbReference type="Proteomes" id="UP000244898"/>
    </source>
</evidence>
<organism evidence="2 3">
    <name type="scientific">Falsiruegeria mediterranea M17</name>
    <dbReference type="NCBI Taxonomy" id="1200281"/>
    <lineage>
        <taxon>Bacteria</taxon>
        <taxon>Pseudomonadati</taxon>
        <taxon>Pseudomonadota</taxon>
        <taxon>Alphaproteobacteria</taxon>
        <taxon>Rhodobacterales</taxon>
        <taxon>Roseobacteraceae</taxon>
        <taxon>Falsiruegeria</taxon>
    </lineage>
</organism>
<proteinExistence type="predicted"/>
<accession>A0A2R8CAR3</accession>
<dbReference type="AlphaFoldDB" id="A0A2R8CAR3"/>
<evidence type="ECO:0000256" key="1">
    <source>
        <dbReference type="SAM" id="Coils"/>
    </source>
</evidence>
<sequence length="141" mass="15021">MAKTLKDLALALLNATLILLALCLFLAWKVVATADGLTATFSENLIKVTPLRDEVAGLRSDLSGIRDDLASLKAQTGTFSTATLNSLQQKVQTLEANVQGVQTRVRQLVDTPEMLIDHSIETAADALTRSISDVKGCVPAS</sequence>
<dbReference type="Proteomes" id="UP000244898">
    <property type="component" value="Unassembled WGS sequence"/>
</dbReference>
<evidence type="ECO:0008006" key="4">
    <source>
        <dbReference type="Google" id="ProtNLM"/>
    </source>
</evidence>
<keyword evidence="3" id="KW-1185">Reference proteome</keyword>
<dbReference type="EMBL" id="ONZG01000007">
    <property type="protein sequence ID" value="SPJ29436.1"/>
    <property type="molecule type" value="Genomic_DNA"/>
</dbReference>
<evidence type="ECO:0000313" key="2">
    <source>
        <dbReference type="EMBL" id="SPJ29436.1"/>
    </source>
</evidence>
<dbReference type="Gene3D" id="1.20.5.340">
    <property type="match status" value="1"/>
</dbReference>
<feature type="coiled-coil region" evidence="1">
    <location>
        <begin position="84"/>
        <end position="111"/>
    </location>
</feature>
<reference evidence="3" key="1">
    <citation type="submission" date="2018-03" db="EMBL/GenBank/DDBJ databases">
        <authorList>
            <person name="Rodrigo-Torres L."/>
            <person name="Arahal R. D."/>
            <person name="Lucena T."/>
        </authorList>
    </citation>
    <scope>NUCLEOTIDE SEQUENCE [LARGE SCALE GENOMIC DNA]</scope>
    <source>
        <strain evidence="3">CECT 7615</strain>
    </source>
</reference>
<protein>
    <recommendedName>
        <fullName evidence="4">Chromosome partition protein Smc</fullName>
    </recommendedName>
</protein>
<dbReference type="OrthoDB" id="7862743at2"/>
<dbReference type="RefSeq" id="WP_125133694.1">
    <property type="nucleotide sequence ID" value="NZ_ONZG01000007.1"/>
</dbReference>
<dbReference type="SUPFAM" id="SSF46966">
    <property type="entry name" value="Spectrin repeat"/>
    <property type="match status" value="1"/>
</dbReference>
<name>A0A2R8CAR3_9RHOB</name>
<keyword evidence="1" id="KW-0175">Coiled coil</keyword>
<gene>
    <name evidence="2" type="ORF">TRM7615_02955</name>
</gene>